<sequence>MMLVMWLVLSIISAVGNLLSVITAGIWIDHLSKMKTRTGLVNGLSCMMLLASVAVDAFIIFQQLKQLQFPTDYYSAINSLIIVGVCYILTSVLVCHFWVSNSPKYQAVGKISVSFHSNMFFPEDFQRLCTFCYAFLSNAIVSTKAMLW</sequence>
<dbReference type="Proteomes" id="UP000036681">
    <property type="component" value="Unplaced"/>
</dbReference>
<reference evidence="3" key="1">
    <citation type="submission" date="2017-02" db="UniProtKB">
        <authorList>
            <consortium name="WormBaseParasite"/>
        </authorList>
    </citation>
    <scope>IDENTIFICATION</scope>
</reference>
<keyword evidence="1" id="KW-1133">Transmembrane helix</keyword>
<dbReference type="WBParaSite" id="ALUE_0002242201-mRNA-1">
    <property type="protein sequence ID" value="ALUE_0002242201-mRNA-1"/>
    <property type="gene ID" value="ALUE_0002242201"/>
</dbReference>
<feature type="transmembrane region" description="Helical" evidence="1">
    <location>
        <begin position="6"/>
        <end position="28"/>
    </location>
</feature>
<dbReference type="AlphaFoldDB" id="A0A0M3IUJ4"/>
<protein>
    <submittedName>
        <fullName evidence="3">G_PROTEIN_RECEP_F1_2 domain-containing protein</fullName>
    </submittedName>
</protein>
<feature type="transmembrane region" description="Helical" evidence="1">
    <location>
        <begin position="73"/>
        <end position="99"/>
    </location>
</feature>
<accession>A0A0M3IUJ4</accession>
<name>A0A0M3IUJ4_ASCLU</name>
<evidence type="ECO:0000313" key="3">
    <source>
        <dbReference type="WBParaSite" id="ALUE_0002242201-mRNA-1"/>
    </source>
</evidence>
<keyword evidence="2" id="KW-1185">Reference proteome</keyword>
<proteinExistence type="predicted"/>
<evidence type="ECO:0000256" key="1">
    <source>
        <dbReference type="SAM" id="Phobius"/>
    </source>
</evidence>
<keyword evidence="1" id="KW-0472">Membrane</keyword>
<organism evidence="2 3">
    <name type="scientific">Ascaris lumbricoides</name>
    <name type="common">Giant roundworm</name>
    <dbReference type="NCBI Taxonomy" id="6252"/>
    <lineage>
        <taxon>Eukaryota</taxon>
        <taxon>Metazoa</taxon>
        <taxon>Ecdysozoa</taxon>
        <taxon>Nematoda</taxon>
        <taxon>Chromadorea</taxon>
        <taxon>Rhabditida</taxon>
        <taxon>Spirurina</taxon>
        <taxon>Ascaridomorpha</taxon>
        <taxon>Ascaridoidea</taxon>
        <taxon>Ascarididae</taxon>
        <taxon>Ascaris</taxon>
    </lineage>
</organism>
<keyword evidence="1" id="KW-0812">Transmembrane</keyword>
<feature type="transmembrane region" description="Helical" evidence="1">
    <location>
        <begin position="40"/>
        <end position="61"/>
    </location>
</feature>
<evidence type="ECO:0000313" key="2">
    <source>
        <dbReference type="Proteomes" id="UP000036681"/>
    </source>
</evidence>